<dbReference type="HOGENOM" id="CLU_090035_1_0_1"/>
<dbReference type="Proteomes" id="UP000002035">
    <property type="component" value="Unassembled WGS sequence"/>
</dbReference>
<comment type="similarity">
    <text evidence="2">Belongs to the SLX9 family.</text>
</comment>
<sequence>MVGAPVRPSTKVRKAVKTNSHPAIAKAKHSANDSLASEFPSSKKDKRLIKHSSFISKIEKSHKKPLKRRRPSKKLIANLDSLANALPNAGDGGEGVSTYNIDGNTQINVIRHKSLKHRPGAMKRKEKLNQMERDRFAKNMGQLAVGIKADTDAPMSTQSGDGINASTGGNSTSTRWAALRSFISQTMDQNPEFKGVKS</sequence>
<dbReference type="AlphaFoldDB" id="C5FS34"/>
<evidence type="ECO:0000256" key="4">
    <source>
        <dbReference type="ARBA" id="ARBA00023242"/>
    </source>
</evidence>
<organism evidence="6 7">
    <name type="scientific">Arthroderma otae (strain ATCC MYA-4605 / CBS 113480)</name>
    <name type="common">Microsporum canis</name>
    <dbReference type="NCBI Taxonomy" id="554155"/>
    <lineage>
        <taxon>Eukaryota</taxon>
        <taxon>Fungi</taxon>
        <taxon>Dikarya</taxon>
        <taxon>Ascomycota</taxon>
        <taxon>Pezizomycotina</taxon>
        <taxon>Eurotiomycetes</taxon>
        <taxon>Eurotiomycetidae</taxon>
        <taxon>Onygenales</taxon>
        <taxon>Arthrodermataceae</taxon>
        <taxon>Microsporum</taxon>
    </lineage>
</organism>
<evidence type="ECO:0000313" key="7">
    <source>
        <dbReference type="Proteomes" id="UP000002035"/>
    </source>
</evidence>
<dbReference type="OrthoDB" id="5429132at2759"/>
<evidence type="ECO:0000313" key="6">
    <source>
        <dbReference type="EMBL" id="EEQ32687.1"/>
    </source>
</evidence>
<protein>
    <recommendedName>
        <fullName evidence="3">Ribosome biogenesis protein SLX9</fullName>
    </recommendedName>
</protein>
<dbReference type="GO" id="GO:0030686">
    <property type="term" value="C:90S preribosome"/>
    <property type="evidence" value="ECO:0007669"/>
    <property type="project" value="InterPro"/>
</dbReference>
<proteinExistence type="inferred from homology"/>
<evidence type="ECO:0000256" key="1">
    <source>
        <dbReference type="ARBA" id="ARBA00004604"/>
    </source>
</evidence>
<dbReference type="GO" id="GO:0005730">
    <property type="term" value="C:nucleolus"/>
    <property type="evidence" value="ECO:0007669"/>
    <property type="project" value="UniProtKB-SubCell"/>
</dbReference>
<dbReference type="InterPro" id="IPR028160">
    <property type="entry name" value="Slx9-like"/>
</dbReference>
<accession>C5FS34</accession>
<dbReference type="EMBL" id="DS995705">
    <property type="protein sequence ID" value="EEQ32687.1"/>
    <property type="molecule type" value="Genomic_DNA"/>
</dbReference>
<reference evidence="7" key="1">
    <citation type="journal article" date="2012" name="MBio">
        <title>Comparative genome analysis of Trichophyton rubrum and related dermatophytes reveals candidate genes involved in infection.</title>
        <authorList>
            <person name="Martinez D.A."/>
            <person name="Oliver B.G."/>
            <person name="Graeser Y."/>
            <person name="Goldberg J.M."/>
            <person name="Li W."/>
            <person name="Martinez-Rossi N.M."/>
            <person name="Monod M."/>
            <person name="Shelest E."/>
            <person name="Barton R.C."/>
            <person name="Birch E."/>
            <person name="Brakhage A.A."/>
            <person name="Chen Z."/>
            <person name="Gurr S.J."/>
            <person name="Heiman D."/>
            <person name="Heitman J."/>
            <person name="Kosti I."/>
            <person name="Rossi A."/>
            <person name="Saif S."/>
            <person name="Samalova M."/>
            <person name="Saunders C.W."/>
            <person name="Shea T."/>
            <person name="Summerbell R.C."/>
            <person name="Xu J."/>
            <person name="Young S."/>
            <person name="Zeng Q."/>
            <person name="Birren B.W."/>
            <person name="Cuomo C.A."/>
            <person name="White T.C."/>
        </authorList>
    </citation>
    <scope>NUCLEOTIDE SEQUENCE [LARGE SCALE GENOMIC DNA]</scope>
    <source>
        <strain evidence="7">ATCC MYA-4605 / CBS 113480</strain>
    </source>
</reference>
<gene>
    <name evidence="6" type="ORF">MCYG_05506</name>
</gene>
<evidence type="ECO:0000256" key="5">
    <source>
        <dbReference type="SAM" id="MobiDB-lite"/>
    </source>
</evidence>
<feature type="region of interest" description="Disordered" evidence="5">
    <location>
        <begin position="1"/>
        <end position="44"/>
    </location>
</feature>
<dbReference type="GO" id="GO:0000462">
    <property type="term" value="P:maturation of SSU-rRNA from tricistronic rRNA transcript (SSU-rRNA, 5.8S rRNA, LSU-rRNA)"/>
    <property type="evidence" value="ECO:0007669"/>
    <property type="project" value="InterPro"/>
</dbReference>
<keyword evidence="7" id="KW-1185">Reference proteome</keyword>
<dbReference type="GO" id="GO:0030688">
    <property type="term" value="C:preribosome, small subunit precursor"/>
    <property type="evidence" value="ECO:0007669"/>
    <property type="project" value="InterPro"/>
</dbReference>
<evidence type="ECO:0000256" key="2">
    <source>
        <dbReference type="ARBA" id="ARBA00011022"/>
    </source>
</evidence>
<keyword evidence="4" id="KW-0539">Nucleus</keyword>
<dbReference type="VEuPathDB" id="FungiDB:MCYG_05506"/>
<dbReference type="GeneID" id="9224643"/>
<dbReference type="eggNOG" id="ENOG502SSCK">
    <property type="taxonomic scope" value="Eukaryota"/>
</dbReference>
<evidence type="ECO:0000256" key="3">
    <source>
        <dbReference type="ARBA" id="ARBA00021321"/>
    </source>
</evidence>
<dbReference type="RefSeq" id="XP_002845637.1">
    <property type="nucleotide sequence ID" value="XM_002845591.1"/>
</dbReference>
<feature type="compositionally biased region" description="Polar residues" evidence="5">
    <location>
        <begin position="154"/>
        <end position="171"/>
    </location>
</feature>
<dbReference type="Pfam" id="PF15341">
    <property type="entry name" value="SLX9"/>
    <property type="match status" value="1"/>
</dbReference>
<comment type="subcellular location">
    <subcellularLocation>
        <location evidence="1">Nucleus</location>
        <location evidence="1">Nucleolus</location>
    </subcellularLocation>
</comment>
<feature type="region of interest" description="Disordered" evidence="5">
    <location>
        <begin position="152"/>
        <end position="171"/>
    </location>
</feature>
<name>C5FS34_ARTOC</name>
<dbReference type="OMA" id="HKPGAMK"/>